<dbReference type="PANTHER" id="PTHR32305">
    <property type="match status" value="1"/>
</dbReference>
<dbReference type="InterPro" id="IPR056823">
    <property type="entry name" value="TEN-like_YD-shell"/>
</dbReference>
<dbReference type="InterPro" id="IPR050708">
    <property type="entry name" value="T6SS_VgrG/RHS"/>
</dbReference>
<feature type="transmembrane region" description="Helical" evidence="2">
    <location>
        <begin position="1384"/>
        <end position="1406"/>
    </location>
</feature>
<sequence>MNQNIYSNAFNFSSYLNGSVDLRTGQYSAVIKLATIRSLSSMEATRDISLTFSMVNTIQTGYGLGWNLSNTEYTPNNSTIRLLNGGIYRTESMPPEGYSFRFKDKKLKDIKINKIANDRIEVLYKDGIIETLQRNSPASNYKLFELMFENGEKIRFYYTPNDQLSKITNLTTNKDILTLEYVNNLIQKAHTLIENNKKYTMSFSHQNGQLIQVSVPYDSAISQPQNMPAYHYEYQTFQSNKFNAIRKITTPLGGQEFISYKENGHNFDNNYFIPYVIKWENNPAAGQPSIVKVYSYSQGQNFLGYPFSSGAALPYEDNLYLKVGNYDYWTEEKTIDPNSETIIYESIKTTYNKFHLLKEEMIQRGHAQTIKEIFYNEIPSLLFHEQPANLQTPKKVITKYKLLSSGATREEIAQFETDDYGNTLSQLENSGIKYEYSYYPLTGEGNNCPPDPFNSFVRYLKQEKIIPLNNDGPTKMTSHFYTRLLINDPKGYFIVRNKEIINNSITTEFLYNDLKNDLKLHGRLKSSNMIYNQSSTDTQISYQFNSDVLTETRKVSSHDGNWSESIRQMSHTTNKLFYVQKSDKKEIIRYEYDFLGRLIQESVSSGTSYEAKKTYSYYFAVQGELPKVISTDSLGKKVIIRFDGKGRAVSMSELQNNNIERMVKTLHYNRLDQLTEEMIIDQINSKDLKVTTQYIYNSWGKLSQIKNSDGSINITEENPLENSLTEGILGGNVTLTKFNNYGKIESKTEISSSNEKIQIQSLTYDGLGRCKTDKDVDGHVLEYSYDIFDRITQTISKPAYSSSPARTIKYEYAPHTTSALAKSILIDNKLVGHRNYDGLGRLQNENKGGQQTTQYEYPAGSTLPSATLSPRGFRKKLSYHNEISSLARLEVENQFSNYEYHPISAKLTKIQNSSMTKSIQYDDLQRPIKEIYNFDGKNLEAQLSYSPAGRLLKYHSVLGDTENRFYDSYGRLEKINCNNVNVNCFYDQFSRMNKVIVNDGQFQVETALEYDNFGREKLRSMKKDGILLQSISLSYHNNGQISQKKVTASNGTLISDEKYNYDAYRRLISYQCSGAEFPQDSQGRKIKQQDFTFDSLDNIIRVVSKFTDNSENICTRKFSSENLSQLIQVSFSNPIGQHNLEYDPSGNLIKDHKGRQFQFNSLEQMISISSSGSHLCEYKYDAEGRQICQIATNQDPLYLHYFNNKLLGETQGNIKLNYINGSNNILGRKFNQSGEQQSEINLIDNSGSVRKVLSTQHEEGNTRMYTPYGESPNNTNDSSLPLIKRHNIAFNGTRLDPISQLYHLGNGQRAYSPELMVFVSPDPLSPFGEGGLNSYSYCNGDPINRQDSSGLFWDMFTKVLGLAISLVFFGVAIAAAIPTGGASLSLLAVAGAIGSGLGVVASTLSVAAEGVKMVDEKNGWDRSQHIQNLTIAQFSFGIASSVLSFGSSIKGNTQTALGYKKSYDLQALRDVDLFRSGKMPFSFSMSYAKTVFNSVKMSVPHIETIMRYGPLLSTVSSANYSVYKYTTMGMEIFSNNGSSTSNSSSLSPEATQMSSMNISGISESHMKATNSFSDIIDRNYKFLDELYQQAGNIRSPINQDLYLNSI</sequence>
<dbReference type="NCBIfam" id="TIGR03696">
    <property type="entry name" value="Rhs_assc_core"/>
    <property type="match status" value="1"/>
</dbReference>
<protein>
    <recommendedName>
        <fullName evidence="3">Teneurin-like YD-shell domain-containing protein</fullName>
    </recommendedName>
</protein>
<dbReference type="Proteomes" id="UP000184731">
    <property type="component" value="Chromosome"/>
</dbReference>
<accession>A0A1L4D2D2</accession>
<dbReference type="Gene3D" id="2.180.10.10">
    <property type="entry name" value="RHS repeat-associated core"/>
    <property type="match status" value="1"/>
</dbReference>
<keyword evidence="5" id="KW-1185">Reference proteome</keyword>
<keyword evidence="2" id="KW-1133">Transmembrane helix</keyword>
<feature type="transmembrane region" description="Helical" evidence="2">
    <location>
        <begin position="1355"/>
        <end position="1377"/>
    </location>
</feature>
<feature type="domain" description="Teneurin-like YD-shell" evidence="3">
    <location>
        <begin position="990"/>
        <end position="1322"/>
    </location>
</feature>
<dbReference type="KEGG" id="saqi:AXG55_10715"/>
<keyword evidence="2" id="KW-0472">Membrane</keyword>
<keyword evidence="2" id="KW-0812">Transmembrane</keyword>
<organism evidence="4 5">
    <name type="scientific">Silvanigrella aquatica</name>
    <dbReference type="NCBI Taxonomy" id="1915309"/>
    <lineage>
        <taxon>Bacteria</taxon>
        <taxon>Pseudomonadati</taxon>
        <taxon>Bdellovibrionota</taxon>
        <taxon>Oligoflexia</taxon>
        <taxon>Silvanigrellales</taxon>
        <taxon>Silvanigrellaceae</taxon>
        <taxon>Silvanigrella</taxon>
    </lineage>
</organism>
<evidence type="ECO:0000256" key="2">
    <source>
        <dbReference type="SAM" id="Phobius"/>
    </source>
</evidence>
<evidence type="ECO:0000313" key="5">
    <source>
        <dbReference type="Proteomes" id="UP000184731"/>
    </source>
</evidence>
<dbReference type="RefSeq" id="WP_148698108.1">
    <property type="nucleotide sequence ID" value="NZ_CP017834.1"/>
</dbReference>
<evidence type="ECO:0000259" key="3">
    <source>
        <dbReference type="Pfam" id="PF25023"/>
    </source>
</evidence>
<proteinExistence type="predicted"/>
<dbReference type="EMBL" id="CP017834">
    <property type="protein sequence ID" value="APJ04352.1"/>
    <property type="molecule type" value="Genomic_DNA"/>
</dbReference>
<evidence type="ECO:0000313" key="4">
    <source>
        <dbReference type="EMBL" id="APJ04352.1"/>
    </source>
</evidence>
<dbReference type="OrthoDB" id="5290774at2"/>
<dbReference type="PANTHER" id="PTHR32305:SF15">
    <property type="entry name" value="PROTEIN RHSA-RELATED"/>
    <property type="match status" value="1"/>
</dbReference>
<evidence type="ECO:0000256" key="1">
    <source>
        <dbReference type="ARBA" id="ARBA00022737"/>
    </source>
</evidence>
<dbReference type="InterPro" id="IPR022385">
    <property type="entry name" value="Rhs_assc_core"/>
</dbReference>
<reference evidence="4 5" key="1">
    <citation type="submission" date="2016-10" db="EMBL/GenBank/DDBJ databases">
        <title>Silvanigrella aquatica sp. nov., isolated from a freshwater lake located in the Black Forest, Germany, description of Silvanigrellaceae fam. nov., Silvanigrellales ord. nov., reclassification of the order Bdellovibrionales in the class Oligoflexia, reclassification of the families Bacteriovoracaceae and Halobacteriovoraceae in the new order Bacteriovoracales ord. nov., and reclassification of the family Pseudobacteriovoracaceae in the order Oligoflexiales.</title>
        <authorList>
            <person name="Hahn M.W."/>
            <person name="Schmidt J."/>
            <person name="Koll U."/>
            <person name="Rohde M."/>
            <person name="Verbag S."/>
            <person name="Pitt A."/>
            <person name="Nakai R."/>
            <person name="Naganuma T."/>
            <person name="Lang E."/>
        </authorList>
    </citation>
    <scope>NUCLEOTIDE SEQUENCE [LARGE SCALE GENOMIC DNA]</scope>
    <source>
        <strain evidence="4 5">MWH-Nonnen-W8red</strain>
    </source>
</reference>
<dbReference type="STRING" id="1915309.AXG55_10715"/>
<gene>
    <name evidence="4" type="ORF">AXG55_10715</name>
</gene>
<name>A0A1L4D2D2_9BACT</name>
<keyword evidence="1" id="KW-0677">Repeat</keyword>
<dbReference type="Pfam" id="PF25023">
    <property type="entry name" value="TEN_YD-shell"/>
    <property type="match status" value="1"/>
</dbReference>